<feature type="compositionally biased region" description="Polar residues" evidence="1">
    <location>
        <begin position="93"/>
        <end position="110"/>
    </location>
</feature>
<dbReference type="AlphaFoldDB" id="A0AAV9GVX7"/>
<gene>
    <name evidence="2" type="ORF">QBC34DRAFT_377450</name>
</gene>
<organism evidence="2 3">
    <name type="scientific">Podospora aff. communis PSN243</name>
    <dbReference type="NCBI Taxonomy" id="3040156"/>
    <lineage>
        <taxon>Eukaryota</taxon>
        <taxon>Fungi</taxon>
        <taxon>Dikarya</taxon>
        <taxon>Ascomycota</taxon>
        <taxon>Pezizomycotina</taxon>
        <taxon>Sordariomycetes</taxon>
        <taxon>Sordariomycetidae</taxon>
        <taxon>Sordariales</taxon>
        <taxon>Podosporaceae</taxon>
        <taxon>Podospora</taxon>
    </lineage>
</organism>
<keyword evidence="3" id="KW-1185">Reference proteome</keyword>
<reference evidence="2" key="1">
    <citation type="journal article" date="2023" name="Mol. Phylogenet. Evol.">
        <title>Genome-scale phylogeny and comparative genomics of the fungal order Sordariales.</title>
        <authorList>
            <person name="Hensen N."/>
            <person name="Bonometti L."/>
            <person name="Westerberg I."/>
            <person name="Brannstrom I.O."/>
            <person name="Guillou S."/>
            <person name="Cros-Aarteil S."/>
            <person name="Calhoun S."/>
            <person name="Haridas S."/>
            <person name="Kuo A."/>
            <person name="Mondo S."/>
            <person name="Pangilinan J."/>
            <person name="Riley R."/>
            <person name="LaButti K."/>
            <person name="Andreopoulos B."/>
            <person name="Lipzen A."/>
            <person name="Chen C."/>
            <person name="Yan M."/>
            <person name="Daum C."/>
            <person name="Ng V."/>
            <person name="Clum A."/>
            <person name="Steindorff A."/>
            <person name="Ohm R.A."/>
            <person name="Martin F."/>
            <person name="Silar P."/>
            <person name="Natvig D.O."/>
            <person name="Lalanne C."/>
            <person name="Gautier V."/>
            <person name="Ament-Velasquez S.L."/>
            <person name="Kruys A."/>
            <person name="Hutchinson M.I."/>
            <person name="Powell A.J."/>
            <person name="Barry K."/>
            <person name="Miller A.N."/>
            <person name="Grigoriev I.V."/>
            <person name="Debuchy R."/>
            <person name="Gladieux P."/>
            <person name="Hiltunen Thoren M."/>
            <person name="Johannesson H."/>
        </authorList>
    </citation>
    <scope>NUCLEOTIDE SEQUENCE</scope>
    <source>
        <strain evidence="2">PSN243</strain>
    </source>
</reference>
<evidence type="ECO:0000256" key="1">
    <source>
        <dbReference type="SAM" id="MobiDB-lite"/>
    </source>
</evidence>
<accession>A0AAV9GVX7</accession>
<comment type="caution">
    <text evidence="2">The sequence shown here is derived from an EMBL/GenBank/DDBJ whole genome shotgun (WGS) entry which is preliminary data.</text>
</comment>
<dbReference type="EMBL" id="MU865924">
    <property type="protein sequence ID" value="KAK4452448.1"/>
    <property type="molecule type" value="Genomic_DNA"/>
</dbReference>
<sequence>MRLPHRFIPDNRCYSLSGLNPSVGQSSSSLVGQVTTSLGTANGFNVVDDFDKFSLVHKASPVASKTSAMSPQTHPAYAPEVGASRHQLPPAQPSSQTASWGQTKSTTQQSIMMQQNAMQQGAVHQHPVQQGPHPCGHIHGSFHQPSTRQEIFQYMRIKEKPSVMGALDIARETEEGAADPKVREILDEAISRIWGKLTKDPNHYLLTRDEFSIFNYYQGTYGHNEIARAARKRFWDNYEGDGHYKGNQS</sequence>
<feature type="region of interest" description="Disordered" evidence="1">
    <location>
        <begin position="84"/>
        <end position="110"/>
    </location>
</feature>
<evidence type="ECO:0000313" key="2">
    <source>
        <dbReference type="EMBL" id="KAK4452448.1"/>
    </source>
</evidence>
<name>A0AAV9GVX7_9PEZI</name>
<reference evidence="2" key="2">
    <citation type="submission" date="2023-05" db="EMBL/GenBank/DDBJ databases">
        <authorList>
            <consortium name="Lawrence Berkeley National Laboratory"/>
            <person name="Steindorff A."/>
            <person name="Hensen N."/>
            <person name="Bonometti L."/>
            <person name="Westerberg I."/>
            <person name="Brannstrom I.O."/>
            <person name="Guillou S."/>
            <person name="Cros-Aarteil S."/>
            <person name="Calhoun S."/>
            <person name="Haridas S."/>
            <person name="Kuo A."/>
            <person name="Mondo S."/>
            <person name="Pangilinan J."/>
            <person name="Riley R."/>
            <person name="Labutti K."/>
            <person name="Andreopoulos B."/>
            <person name="Lipzen A."/>
            <person name="Chen C."/>
            <person name="Yanf M."/>
            <person name="Daum C."/>
            <person name="Ng V."/>
            <person name="Clum A."/>
            <person name="Ohm R."/>
            <person name="Martin F."/>
            <person name="Silar P."/>
            <person name="Natvig D."/>
            <person name="Lalanne C."/>
            <person name="Gautier V."/>
            <person name="Ament-Velasquez S.L."/>
            <person name="Kruys A."/>
            <person name="Hutchinson M.I."/>
            <person name="Powell A.J."/>
            <person name="Barry K."/>
            <person name="Miller A.N."/>
            <person name="Grigoriev I.V."/>
            <person name="Debuchy R."/>
            <person name="Gladieux P."/>
            <person name="Thoren M.H."/>
            <person name="Johannesson H."/>
        </authorList>
    </citation>
    <scope>NUCLEOTIDE SEQUENCE</scope>
    <source>
        <strain evidence="2">PSN243</strain>
    </source>
</reference>
<dbReference type="Proteomes" id="UP001321760">
    <property type="component" value="Unassembled WGS sequence"/>
</dbReference>
<evidence type="ECO:0000313" key="3">
    <source>
        <dbReference type="Proteomes" id="UP001321760"/>
    </source>
</evidence>
<proteinExistence type="predicted"/>
<protein>
    <submittedName>
        <fullName evidence="2">Uncharacterized protein</fullName>
    </submittedName>
</protein>